<evidence type="ECO:0000259" key="4">
    <source>
        <dbReference type="PROSITE" id="PS51832"/>
    </source>
</evidence>
<evidence type="ECO:0000256" key="2">
    <source>
        <dbReference type="SAM" id="MobiDB-lite"/>
    </source>
</evidence>
<evidence type="ECO:0000256" key="1">
    <source>
        <dbReference type="SAM" id="Coils"/>
    </source>
</evidence>
<dbReference type="FunFam" id="3.30.70.270:FF:000001">
    <property type="entry name" value="Diguanylate cyclase domain protein"/>
    <property type="match status" value="1"/>
</dbReference>
<dbReference type="InterPro" id="IPR029787">
    <property type="entry name" value="Nucleotide_cyclase"/>
</dbReference>
<dbReference type="PROSITE" id="PS51832">
    <property type="entry name" value="HD_GYP"/>
    <property type="match status" value="1"/>
</dbReference>
<dbReference type="AlphaFoldDB" id="A0A1H6FNJ8"/>
<dbReference type="RefSeq" id="WP_143038605.1">
    <property type="nucleotide sequence ID" value="NZ_FNWJ01000001.1"/>
</dbReference>
<keyword evidence="6" id="KW-1185">Reference proteome</keyword>
<feature type="domain" description="GGDEF" evidence="3">
    <location>
        <begin position="364"/>
        <end position="492"/>
    </location>
</feature>
<dbReference type="Pfam" id="PF00990">
    <property type="entry name" value="GGDEF"/>
    <property type="match status" value="1"/>
</dbReference>
<dbReference type="SMART" id="SM00267">
    <property type="entry name" value="GGDEF"/>
    <property type="match status" value="1"/>
</dbReference>
<dbReference type="CDD" id="cd00077">
    <property type="entry name" value="HDc"/>
    <property type="match status" value="1"/>
</dbReference>
<dbReference type="InterPro" id="IPR003607">
    <property type="entry name" value="HD/PDEase_dom"/>
</dbReference>
<dbReference type="PROSITE" id="PS50887">
    <property type="entry name" value="GGDEF"/>
    <property type="match status" value="1"/>
</dbReference>
<name>A0A1H6FNJ8_THEAL</name>
<dbReference type="GO" id="GO:0052621">
    <property type="term" value="F:diguanylate cyclase activity"/>
    <property type="evidence" value="ECO:0007669"/>
    <property type="project" value="TreeGrafter"/>
</dbReference>
<dbReference type="EMBL" id="FNWJ01000001">
    <property type="protein sequence ID" value="SEH12477.1"/>
    <property type="molecule type" value="Genomic_DNA"/>
</dbReference>
<dbReference type="SUPFAM" id="SSF109604">
    <property type="entry name" value="HD-domain/PDEase-like"/>
    <property type="match status" value="1"/>
</dbReference>
<feature type="domain" description="HD-GYP" evidence="4">
    <location>
        <begin position="566"/>
        <end position="758"/>
    </location>
</feature>
<feature type="region of interest" description="Disordered" evidence="2">
    <location>
        <begin position="523"/>
        <end position="552"/>
    </location>
</feature>
<organism evidence="5 6">
    <name type="scientific">Thermoleophilum album</name>
    <dbReference type="NCBI Taxonomy" id="29539"/>
    <lineage>
        <taxon>Bacteria</taxon>
        <taxon>Bacillati</taxon>
        <taxon>Actinomycetota</taxon>
        <taxon>Thermoleophilia</taxon>
        <taxon>Thermoleophilales</taxon>
        <taxon>Thermoleophilaceae</taxon>
        <taxon>Thermoleophilum</taxon>
    </lineage>
</organism>
<dbReference type="InterPro" id="IPR043128">
    <property type="entry name" value="Rev_trsase/Diguanyl_cyclase"/>
</dbReference>
<dbReference type="Gene3D" id="1.10.3210.10">
    <property type="entry name" value="Hypothetical protein af1432"/>
    <property type="match status" value="1"/>
</dbReference>
<protein>
    <submittedName>
        <fullName evidence="5">Diguanylate cyclase (GGDEF) domain-containing protein</fullName>
    </submittedName>
</protein>
<dbReference type="InterPro" id="IPR000160">
    <property type="entry name" value="GGDEF_dom"/>
</dbReference>
<dbReference type="CDD" id="cd01949">
    <property type="entry name" value="GGDEF"/>
    <property type="match status" value="1"/>
</dbReference>
<dbReference type="Proteomes" id="UP000222056">
    <property type="component" value="Unassembled WGS sequence"/>
</dbReference>
<dbReference type="InterPro" id="IPR037522">
    <property type="entry name" value="HD_GYP_dom"/>
</dbReference>
<gene>
    <name evidence="5" type="ORF">SAMN02745716_1103</name>
</gene>
<dbReference type="Gene3D" id="3.30.450.40">
    <property type="match status" value="2"/>
</dbReference>
<dbReference type="SUPFAM" id="SSF55073">
    <property type="entry name" value="Nucleotide cyclase"/>
    <property type="match status" value="1"/>
</dbReference>
<dbReference type="SUPFAM" id="SSF55781">
    <property type="entry name" value="GAF domain-like"/>
    <property type="match status" value="2"/>
</dbReference>
<dbReference type="Gene3D" id="3.30.70.270">
    <property type="match status" value="1"/>
</dbReference>
<dbReference type="OrthoDB" id="9783388at2"/>
<evidence type="ECO:0000313" key="6">
    <source>
        <dbReference type="Proteomes" id="UP000222056"/>
    </source>
</evidence>
<proteinExistence type="predicted"/>
<dbReference type="PANTHER" id="PTHR45138">
    <property type="entry name" value="REGULATORY COMPONENTS OF SENSORY TRANSDUCTION SYSTEM"/>
    <property type="match status" value="1"/>
</dbReference>
<feature type="coiled-coil region" evidence="1">
    <location>
        <begin position="18"/>
        <end position="45"/>
    </location>
</feature>
<dbReference type="GO" id="GO:0005886">
    <property type="term" value="C:plasma membrane"/>
    <property type="evidence" value="ECO:0007669"/>
    <property type="project" value="TreeGrafter"/>
</dbReference>
<sequence length="758" mass="81095">MSATPLRSSSEDGWEHAFLELREENERLRRRLRELERQAGQALMRATRLAQVVTLLGRPEGVSGESLALAATDIASLFSADVCALLVGPDDDLALGCQWGVPAHALPQRPVALPRALLAKLPDDRVLVSTGELPLPEWLAGCGLAHLAWTRLVGTKGVGIMVVGRRADEPFSREDEAELRAIAYRLATALENERLRAARERQLTRLRRLHALTCELSAAIDPEAVARSLARAAVDDLQASACAVYIARNGGLELVDARGIEAARMPQRLAAHDPAGALGRDVCVLELRDDERLFGVVAVKPAPQAGSELDLVVRSATDVGALALRRALLWERTKEQAKLDSLTGLPAHRAFHERFEELLVSAAGPVSLALIDIDNFKQVNDRFGHPVGDDALRALADALRAGTRAHDEPFRIGGEEFAVLMPATDATNALRAAIRLCEVVRAAPAPVPLTISVGIAQAGLHGSTRDELVAAADAALYRAKRAGKDRAVLATQGDDTASGDRSAQSLARHRLAVIEGGAARARERAEGASGLAGDQPVRPEPQPTGSVSLTPVPAANSVASTAGRLGYEVGGDPLAALLAALRRRDPTTVLHDRLASRLVREIGEHAGVERHVVELAEAAATVHALGKLAWPERILRGQRPLSGAEYEVVRYHTLAGEALLRSIGRLDVARVVRQHHERFDGSGYPDGLAADEIPTAARLLHLADALAAMSLDRPYRRALDPAQVRDELQRGRGRQFDPELAAAALSLPGAPFGRGARC</sequence>
<evidence type="ECO:0000259" key="3">
    <source>
        <dbReference type="PROSITE" id="PS50887"/>
    </source>
</evidence>
<accession>A0A1H6FNJ8</accession>
<evidence type="ECO:0000313" key="5">
    <source>
        <dbReference type="EMBL" id="SEH12477.1"/>
    </source>
</evidence>
<dbReference type="InterPro" id="IPR050469">
    <property type="entry name" value="Diguanylate_Cyclase"/>
</dbReference>
<dbReference type="PANTHER" id="PTHR45138:SF9">
    <property type="entry name" value="DIGUANYLATE CYCLASE DGCM-RELATED"/>
    <property type="match status" value="1"/>
</dbReference>
<dbReference type="NCBIfam" id="TIGR00254">
    <property type="entry name" value="GGDEF"/>
    <property type="match status" value="1"/>
</dbReference>
<reference evidence="6" key="1">
    <citation type="submission" date="2016-10" db="EMBL/GenBank/DDBJ databases">
        <authorList>
            <person name="Varghese N."/>
            <person name="Submissions S."/>
        </authorList>
    </citation>
    <scope>NUCLEOTIDE SEQUENCE [LARGE SCALE GENOMIC DNA]</scope>
    <source>
        <strain evidence="6">ATCC 35263</strain>
    </source>
</reference>
<keyword evidence="1" id="KW-0175">Coiled coil</keyword>
<dbReference type="Pfam" id="PF13487">
    <property type="entry name" value="HD_5"/>
    <property type="match status" value="1"/>
</dbReference>
<dbReference type="InterPro" id="IPR029016">
    <property type="entry name" value="GAF-like_dom_sf"/>
</dbReference>
<dbReference type="STRING" id="29539.SAMN02745716_1103"/>
<dbReference type="GO" id="GO:1902201">
    <property type="term" value="P:negative regulation of bacterial-type flagellum-dependent cell motility"/>
    <property type="evidence" value="ECO:0007669"/>
    <property type="project" value="TreeGrafter"/>
</dbReference>
<dbReference type="GO" id="GO:0043709">
    <property type="term" value="P:cell adhesion involved in single-species biofilm formation"/>
    <property type="evidence" value="ECO:0007669"/>
    <property type="project" value="TreeGrafter"/>
</dbReference>